<dbReference type="InterPro" id="IPR045916">
    <property type="entry name" value="DUF5777"/>
</dbReference>
<dbReference type="STRING" id="990371.SAMN05421813_10854"/>
<organism evidence="3 4">
    <name type="scientific">Daejeonella rubra</name>
    <dbReference type="NCBI Taxonomy" id="990371"/>
    <lineage>
        <taxon>Bacteria</taxon>
        <taxon>Pseudomonadati</taxon>
        <taxon>Bacteroidota</taxon>
        <taxon>Sphingobacteriia</taxon>
        <taxon>Sphingobacteriales</taxon>
        <taxon>Sphingobacteriaceae</taxon>
        <taxon>Daejeonella</taxon>
    </lineage>
</organism>
<feature type="signal peptide" evidence="1">
    <location>
        <begin position="1"/>
        <end position="18"/>
    </location>
</feature>
<gene>
    <name evidence="3" type="ORF">SAMN05421813_10854</name>
</gene>
<dbReference type="RefSeq" id="WP_090703095.1">
    <property type="nucleotide sequence ID" value="NZ_FNHH01000008.1"/>
</dbReference>
<dbReference type="EMBL" id="FNHH01000008">
    <property type="protein sequence ID" value="SDM23682.1"/>
    <property type="molecule type" value="Genomic_DNA"/>
</dbReference>
<dbReference type="Pfam" id="PF19089">
    <property type="entry name" value="DUF5777"/>
    <property type="match status" value="1"/>
</dbReference>
<evidence type="ECO:0000259" key="2">
    <source>
        <dbReference type="Pfam" id="PF19089"/>
    </source>
</evidence>
<dbReference type="AlphaFoldDB" id="A0A1G9RK70"/>
<proteinExistence type="predicted"/>
<sequence length="291" mass="32891">MKKLYLILFIILPFTSLAQDDLMKMVSDSNEVIVRSATFKATRIINGHSVETVGKNNLDFIISHRFDRVNRGFDEFFGLDAATNRLGLEYGLNDRLMVGIGRSSFQKMYDFFGKYKLLRQSSGAGNIPISLTLFSGYSLRTQNATPSLSGFDRSSYTSQLLIARKFSEGFSLQLSPTLIHRNRPDIFTDSKTVIATGIGGRMKLTKRTSINGEYHYVLPNQIDDNYTNNLSFSFDLETGGHVFQLLFTNSFGMTERQFITETDGSWGSGDIHFGFNISRTFSFEKKKKANQ</sequence>
<accession>A0A1G9RK70</accession>
<name>A0A1G9RK70_9SPHI</name>
<protein>
    <recommendedName>
        <fullName evidence="2">DUF5777 domain-containing protein</fullName>
    </recommendedName>
</protein>
<keyword evidence="4" id="KW-1185">Reference proteome</keyword>
<reference evidence="4" key="1">
    <citation type="submission" date="2016-10" db="EMBL/GenBank/DDBJ databases">
        <authorList>
            <person name="Varghese N."/>
            <person name="Submissions S."/>
        </authorList>
    </citation>
    <scope>NUCLEOTIDE SEQUENCE [LARGE SCALE GENOMIC DNA]</scope>
    <source>
        <strain evidence="4">DSM 24536</strain>
    </source>
</reference>
<evidence type="ECO:0000313" key="3">
    <source>
        <dbReference type="EMBL" id="SDM23682.1"/>
    </source>
</evidence>
<keyword evidence="1" id="KW-0732">Signal</keyword>
<evidence type="ECO:0000256" key="1">
    <source>
        <dbReference type="SAM" id="SignalP"/>
    </source>
</evidence>
<evidence type="ECO:0000313" key="4">
    <source>
        <dbReference type="Proteomes" id="UP000199226"/>
    </source>
</evidence>
<feature type="chain" id="PRO_5011580836" description="DUF5777 domain-containing protein" evidence="1">
    <location>
        <begin position="19"/>
        <end position="291"/>
    </location>
</feature>
<dbReference type="OrthoDB" id="1117410at2"/>
<feature type="domain" description="DUF5777" evidence="2">
    <location>
        <begin position="39"/>
        <end position="281"/>
    </location>
</feature>
<dbReference type="Proteomes" id="UP000199226">
    <property type="component" value="Unassembled WGS sequence"/>
</dbReference>